<dbReference type="CDD" id="cd01399">
    <property type="entry name" value="GlcN6P_deaminase"/>
    <property type="match status" value="1"/>
</dbReference>
<feature type="active site" description="Proton acceptor; for enolization step" evidence="4">
    <location>
        <position position="67"/>
    </location>
</feature>
<dbReference type="HAMAP" id="MF_01241">
    <property type="entry name" value="GlcN6P_deamin"/>
    <property type="match status" value="1"/>
</dbReference>
<keyword evidence="3 4" id="KW-0119">Carbohydrate metabolism</keyword>
<organism evidence="6 7">
    <name type="scientific">Ornithinibacillus hominis</name>
    <dbReference type="NCBI Taxonomy" id="2763055"/>
    <lineage>
        <taxon>Bacteria</taxon>
        <taxon>Bacillati</taxon>
        <taxon>Bacillota</taxon>
        <taxon>Bacilli</taxon>
        <taxon>Bacillales</taxon>
        <taxon>Bacillaceae</taxon>
        <taxon>Ornithinibacillus</taxon>
    </lineage>
</organism>
<dbReference type="EMBL" id="JACOOL010000010">
    <property type="protein sequence ID" value="MBC5637911.1"/>
    <property type="molecule type" value="Genomic_DNA"/>
</dbReference>
<dbReference type="GO" id="GO:0006046">
    <property type="term" value="P:N-acetylglucosamine catabolic process"/>
    <property type="evidence" value="ECO:0007669"/>
    <property type="project" value="UniProtKB-UniRule"/>
</dbReference>
<dbReference type="GO" id="GO:0006043">
    <property type="term" value="P:glucosamine catabolic process"/>
    <property type="evidence" value="ECO:0007669"/>
    <property type="project" value="TreeGrafter"/>
</dbReference>
<feature type="active site" description="Proton acceptor; for ring-opening step" evidence="4">
    <location>
        <position position="138"/>
    </location>
</feature>
<feature type="active site" description="For ring-opening step" evidence="4">
    <location>
        <position position="143"/>
    </location>
</feature>
<dbReference type="GO" id="GO:0042802">
    <property type="term" value="F:identical protein binding"/>
    <property type="evidence" value="ECO:0007669"/>
    <property type="project" value="TreeGrafter"/>
</dbReference>
<dbReference type="Gene3D" id="3.40.50.1360">
    <property type="match status" value="1"/>
</dbReference>
<reference evidence="6" key="1">
    <citation type="submission" date="2020-08" db="EMBL/GenBank/DDBJ databases">
        <title>Genome public.</title>
        <authorList>
            <person name="Liu C."/>
            <person name="Sun Q."/>
        </authorList>
    </citation>
    <scope>NUCLEOTIDE SEQUENCE</scope>
    <source>
        <strain evidence="6">BX22</strain>
    </source>
</reference>
<sequence length="251" mass="28233">MNIISAKDYQDISLKASEFVIQTIKELDKPVLGLATGSTPEGLYKCLIDRNNEKQVSFQEVTTFNLDEYVGLTANHPNSYRYYMNEKLFQHIDISIENTHIPNGSAKDLEKECVAYEELIQQHNCIDLQILGIGHNGHIGFNEPGTSFTTRTHLVELAETTRKANARFFNSWEEVPSQAITTGIGTIMDSKQILLLVSGEDKAEALNRLLDGEISEEFPASVLKEHPNVTVIADEAALSKVQRNKKTWRHD</sequence>
<dbReference type="InterPro" id="IPR006148">
    <property type="entry name" value="Glc/Gal-6P_isomerase"/>
</dbReference>
<evidence type="ECO:0000256" key="2">
    <source>
        <dbReference type="ARBA" id="ARBA00022801"/>
    </source>
</evidence>
<comment type="caution">
    <text evidence="6">The sequence shown here is derived from an EMBL/GenBank/DDBJ whole genome shotgun (WGS) entry which is preliminary data.</text>
</comment>
<dbReference type="PANTHER" id="PTHR11280:SF5">
    <property type="entry name" value="GLUCOSAMINE-6-PHOSPHATE ISOMERASE"/>
    <property type="match status" value="1"/>
</dbReference>
<dbReference type="AlphaFoldDB" id="A0A923RJF3"/>
<keyword evidence="2 4" id="KW-0378">Hydrolase</keyword>
<dbReference type="GO" id="GO:0005975">
    <property type="term" value="P:carbohydrate metabolic process"/>
    <property type="evidence" value="ECO:0007669"/>
    <property type="project" value="InterPro"/>
</dbReference>
<comment type="function">
    <text evidence="4">Catalyzes the reversible isomerization-deamination of glucosamine 6-phosphate (GlcN6P) to form fructose 6-phosphate (Fru6P) and ammonium ion.</text>
</comment>
<dbReference type="Pfam" id="PF01182">
    <property type="entry name" value="Glucosamine_iso"/>
    <property type="match status" value="1"/>
</dbReference>
<dbReference type="RefSeq" id="WP_186870616.1">
    <property type="nucleotide sequence ID" value="NZ_JACOOL010000010.1"/>
</dbReference>
<dbReference type="NCBIfam" id="TIGR00502">
    <property type="entry name" value="nagB"/>
    <property type="match status" value="1"/>
</dbReference>
<dbReference type="FunFam" id="3.40.50.1360:FF:000003">
    <property type="entry name" value="Glucosamine-6-phosphate deaminase"/>
    <property type="match status" value="1"/>
</dbReference>
<evidence type="ECO:0000256" key="4">
    <source>
        <dbReference type="HAMAP-Rule" id="MF_01241"/>
    </source>
</evidence>
<dbReference type="GO" id="GO:0004342">
    <property type="term" value="F:glucosamine-6-phosphate deaminase activity"/>
    <property type="evidence" value="ECO:0007669"/>
    <property type="project" value="UniProtKB-UniRule"/>
</dbReference>
<dbReference type="InterPro" id="IPR018321">
    <property type="entry name" value="Glucosamine6P_isomerase_CS"/>
</dbReference>
<comment type="pathway">
    <text evidence="4">Amino-sugar metabolism; N-acetylneuraminate degradation; D-fructose 6-phosphate from N-acetylneuraminate: step 5/5.</text>
</comment>
<gene>
    <name evidence="4 6" type="primary">nagB</name>
    <name evidence="6" type="ORF">H8S33_13960</name>
</gene>
<evidence type="ECO:0000313" key="7">
    <source>
        <dbReference type="Proteomes" id="UP000637359"/>
    </source>
</evidence>
<dbReference type="Proteomes" id="UP000637359">
    <property type="component" value="Unassembled WGS sequence"/>
</dbReference>
<evidence type="ECO:0000256" key="3">
    <source>
        <dbReference type="ARBA" id="ARBA00023277"/>
    </source>
</evidence>
<proteinExistence type="inferred from homology"/>
<feature type="domain" description="Glucosamine/galactosamine-6-phosphate isomerase" evidence="5">
    <location>
        <begin position="21"/>
        <end position="226"/>
    </location>
</feature>
<dbReference type="SUPFAM" id="SSF100950">
    <property type="entry name" value="NagB/RpiA/CoA transferase-like"/>
    <property type="match status" value="1"/>
</dbReference>
<dbReference type="GO" id="GO:0005737">
    <property type="term" value="C:cytoplasm"/>
    <property type="evidence" value="ECO:0007669"/>
    <property type="project" value="TreeGrafter"/>
</dbReference>
<evidence type="ECO:0000259" key="5">
    <source>
        <dbReference type="Pfam" id="PF01182"/>
    </source>
</evidence>
<dbReference type="PROSITE" id="PS01161">
    <property type="entry name" value="GLC_GALNAC_ISOMERASE"/>
    <property type="match status" value="1"/>
</dbReference>
<evidence type="ECO:0000256" key="1">
    <source>
        <dbReference type="ARBA" id="ARBA00000644"/>
    </source>
</evidence>
<comment type="catalytic activity">
    <reaction evidence="1 4">
        <text>alpha-D-glucosamine 6-phosphate + H2O = beta-D-fructose 6-phosphate + NH4(+)</text>
        <dbReference type="Rhea" id="RHEA:12172"/>
        <dbReference type="ChEBI" id="CHEBI:15377"/>
        <dbReference type="ChEBI" id="CHEBI:28938"/>
        <dbReference type="ChEBI" id="CHEBI:57634"/>
        <dbReference type="ChEBI" id="CHEBI:75989"/>
        <dbReference type="EC" id="3.5.99.6"/>
    </reaction>
</comment>
<evidence type="ECO:0000313" key="6">
    <source>
        <dbReference type="EMBL" id="MBC5637911.1"/>
    </source>
</evidence>
<comment type="caution">
    <text evidence="4">Lacks conserved residue(s) required for the propagation of feature annotation.</text>
</comment>
<dbReference type="PANTHER" id="PTHR11280">
    <property type="entry name" value="GLUCOSAMINE-6-PHOSPHATE ISOMERASE"/>
    <property type="match status" value="1"/>
</dbReference>
<protein>
    <recommendedName>
        <fullName evidence="4">Glucosamine-6-phosphate deaminase</fullName>
        <ecNumber evidence="4">3.5.99.6</ecNumber>
    </recommendedName>
    <alternativeName>
        <fullName evidence="4">GlcN6P deaminase</fullName>
        <shortName evidence="4">GNPDA</shortName>
    </alternativeName>
    <alternativeName>
        <fullName evidence="4">Glucosamine-6-phosphate isomerase</fullName>
    </alternativeName>
</protein>
<dbReference type="GO" id="GO:0019262">
    <property type="term" value="P:N-acetylneuraminate catabolic process"/>
    <property type="evidence" value="ECO:0007669"/>
    <property type="project" value="UniProtKB-UniRule"/>
</dbReference>
<name>A0A923RJF3_9BACI</name>
<keyword evidence="7" id="KW-1185">Reference proteome</keyword>
<dbReference type="InterPro" id="IPR037171">
    <property type="entry name" value="NagB/RpiA_transferase-like"/>
</dbReference>
<dbReference type="EC" id="3.5.99.6" evidence="4"/>
<accession>A0A923RJF3</accession>
<comment type="similarity">
    <text evidence="4">Belongs to the glucosamine/galactosamine-6-phosphate isomerase family. NagB subfamily.</text>
</comment>
<feature type="active site" description="For ring-opening step" evidence="4">
    <location>
        <position position="136"/>
    </location>
</feature>
<dbReference type="InterPro" id="IPR004547">
    <property type="entry name" value="Glucosamine6P_isomerase"/>
</dbReference>